<dbReference type="Proteomes" id="UP000533724">
    <property type="component" value="Unassembled WGS sequence"/>
</dbReference>
<accession>A0A7W6XZ55</accession>
<gene>
    <name evidence="1" type="ORF">GGE15_006798</name>
</gene>
<organism evidence="1 2">
    <name type="scientific">Rhizobium esperanzae</name>
    <dbReference type="NCBI Taxonomy" id="1967781"/>
    <lineage>
        <taxon>Bacteria</taxon>
        <taxon>Pseudomonadati</taxon>
        <taxon>Pseudomonadota</taxon>
        <taxon>Alphaproteobacteria</taxon>
        <taxon>Hyphomicrobiales</taxon>
        <taxon>Rhizobiaceae</taxon>
        <taxon>Rhizobium/Agrobacterium group</taxon>
        <taxon>Rhizobium</taxon>
    </lineage>
</organism>
<dbReference type="AlphaFoldDB" id="A0A7W6XZ55"/>
<dbReference type="EMBL" id="JACIHI010000024">
    <property type="protein sequence ID" value="MBB4443496.1"/>
    <property type="molecule type" value="Genomic_DNA"/>
</dbReference>
<comment type="caution">
    <text evidence="1">The sequence shown here is derived from an EMBL/GenBank/DDBJ whole genome shotgun (WGS) entry which is preliminary data.</text>
</comment>
<protein>
    <submittedName>
        <fullName evidence="1">Uncharacterized protein</fullName>
    </submittedName>
</protein>
<evidence type="ECO:0000313" key="2">
    <source>
        <dbReference type="Proteomes" id="UP000533724"/>
    </source>
</evidence>
<name>A0A7W6XZ55_9HYPH</name>
<evidence type="ECO:0000313" key="1">
    <source>
        <dbReference type="EMBL" id="MBB4443496.1"/>
    </source>
</evidence>
<proteinExistence type="predicted"/>
<dbReference type="RefSeq" id="WP_184501958.1">
    <property type="nucleotide sequence ID" value="NZ_JACIHI010000024.1"/>
</dbReference>
<reference evidence="1 2" key="1">
    <citation type="submission" date="2020-08" db="EMBL/GenBank/DDBJ databases">
        <title>Genomic Encyclopedia of Type Strains, Phase IV (KMG-V): Genome sequencing to study the core and pangenomes of soil and plant-associated prokaryotes.</title>
        <authorList>
            <person name="Whitman W."/>
        </authorList>
    </citation>
    <scope>NUCLEOTIDE SEQUENCE [LARGE SCALE GENOMIC DNA]</scope>
    <source>
        <strain evidence="1 2">SEMIA 414</strain>
    </source>
</reference>
<sequence length="215" mass="24930">MGTSSPYRSLADWPAHRAFILANSSAHTWKEIFDNCLMTRLNSRYLDPIRWIQERELRQGEGFTILTIQCALIEFLAALRLGFRFERGNYKHGDDFRYWDSKCLFVDFLRHVAPFADHFTARQALKFYVDVRCGLIHEAQTKGQWVVKSACGSDRMIDFTTFTVNRDIFSDKIAEYLDHYQQELSGSAPLQVAFIRKFDHLFSNTAESHAATEIG</sequence>